<reference evidence="1 2" key="1">
    <citation type="submission" date="2013-11" db="EMBL/GenBank/DDBJ databases">
        <title>Genome sequencing of Stegodyphus mimosarum.</title>
        <authorList>
            <person name="Bechsgaard J."/>
        </authorList>
    </citation>
    <scope>NUCLEOTIDE SEQUENCE [LARGE SCALE GENOMIC DNA]</scope>
</reference>
<name>A0A087TNY2_STEMI</name>
<keyword evidence="2" id="KW-1185">Reference proteome</keyword>
<proteinExistence type="predicted"/>
<sequence>MPGVTQHSPSPQSLVRLHLVPTLASTTRTTKSRVAITKHFMAKRLNIFGCDCCRKIDPFKSSLFFFFHLYLKP</sequence>
<gene>
    <name evidence="1" type="ORF">X975_03491</name>
</gene>
<feature type="non-terminal residue" evidence="1">
    <location>
        <position position="73"/>
    </location>
</feature>
<evidence type="ECO:0000313" key="2">
    <source>
        <dbReference type="Proteomes" id="UP000054359"/>
    </source>
</evidence>
<protein>
    <submittedName>
        <fullName evidence="1">Uncharacterized protein</fullName>
    </submittedName>
</protein>
<organism evidence="1 2">
    <name type="scientific">Stegodyphus mimosarum</name>
    <name type="common">African social velvet spider</name>
    <dbReference type="NCBI Taxonomy" id="407821"/>
    <lineage>
        <taxon>Eukaryota</taxon>
        <taxon>Metazoa</taxon>
        <taxon>Ecdysozoa</taxon>
        <taxon>Arthropoda</taxon>
        <taxon>Chelicerata</taxon>
        <taxon>Arachnida</taxon>
        <taxon>Araneae</taxon>
        <taxon>Araneomorphae</taxon>
        <taxon>Entelegynae</taxon>
        <taxon>Eresoidea</taxon>
        <taxon>Eresidae</taxon>
        <taxon>Stegodyphus</taxon>
    </lineage>
</organism>
<dbReference type="EMBL" id="KK116103">
    <property type="protein sequence ID" value="KFM66821.1"/>
    <property type="molecule type" value="Genomic_DNA"/>
</dbReference>
<evidence type="ECO:0000313" key="1">
    <source>
        <dbReference type="EMBL" id="KFM66821.1"/>
    </source>
</evidence>
<dbReference type="Proteomes" id="UP000054359">
    <property type="component" value="Unassembled WGS sequence"/>
</dbReference>
<accession>A0A087TNY2</accession>
<dbReference type="AlphaFoldDB" id="A0A087TNY2"/>